<accession>A0A369QE89</accession>
<reference evidence="1 2" key="1">
    <citation type="submission" date="2018-04" db="EMBL/GenBank/DDBJ databases">
        <title>Adhaeribacter sp. HMF7616 genome sequencing and assembly.</title>
        <authorList>
            <person name="Kang H."/>
            <person name="Kang J."/>
            <person name="Cha I."/>
            <person name="Kim H."/>
            <person name="Joh K."/>
        </authorList>
    </citation>
    <scope>NUCLEOTIDE SEQUENCE [LARGE SCALE GENOMIC DNA]</scope>
    <source>
        <strain evidence="1 2">HMF7616</strain>
    </source>
</reference>
<name>A0A369QE89_9BACT</name>
<keyword evidence="2" id="KW-1185">Reference proteome</keyword>
<gene>
    <name evidence="1" type="ORF">AHMF7616_01336</name>
</gene>
<comment type="caution">
    <text evidence="1">The sequence shown here is derived from an EMBL/GenBank/DDBJ whole genome shotgun (WGS) entry which is preliminary data.</text>
</comment>
<dbReference type="EMBL" id="QASA01000001">
    <property type="protein sequence ID" value="RDC62742.1"/>
    <property type="molecule type" value="Genomic_DNA"/>
</dbReference>
<protein>
    <submittedName>
        <fullName evidence="1">Uncharacterized protein</fullName>
    </submittedName>
</protein>
<evidence type="ECO:0000313" key="1">
    <source>
        <dbReference type="EMBL" id="RDC62742.1"/>
    </source>
</evidence>
<sequence length="37" mass="4084">MMRSIHKNVSGLNLSYTTLMLAINLEVIRGSLGQGHK</sequence>
<evidence type="ECO:0000313" key="2">
    <source>
        <dbReference type="Proteomes" id="UP000253919"/>
    </source>
</evidence>
<proteinExistence type="predicted"/>
<dbReference type="Proteomes" id="UP000253919">
    <property type="component" value="Unassembled WGS sequence"/>
</dbReference>
<organism evidence="1 2">
    <name type="scientific">Adhaeribacter pallidiroseus</name>
    <dbReference type="NCBI Taxonomy" id="2072847"/>
    <lineage>
        <taxon>Bacteria</taxon>
        <taxon>Pseudomonadati</taxon>
        <taxon>Bacteroidota</taxon>
        <taxon>Cytophagia</taxon>
        <taxon>Cytophagales</taxon>
        <taxon>Hymenobacteraceae</taxon>
        <taxon>Adhaeribacter</taxon>
    </lineage>
</organism>
<dbReference type="AlphaFoldDB" id="A0A369QE89"/>